<evidence type="ECO:0000313" key="2">
    <source>
        <dbReference type="Proteomes" id="UP001500063"/>
    </source>
</evidence>
<proteinExistence type="predicted"/>
<comment type="caution">
    <text evidence="1">The sequence shown here is derived from an EMBL/GenBank/DDBJ whole genome shotgun (WGS) entry which is preliminary data.</text>
</comment>
<reference evidence="1 2" key="1">
    <citation type="journal article" date="2019" name="Int. J. Syst. Evol. Microbiol.">
        <title>The Global Catalogue of Microorganisms (GCM) 10K type strain sequencing project: providing services to taxonomists for standard genome sequencing and annotation.</title>
        <authorList>
            <consortium name="The Broad Institute Genomics Platform"/>
            <consortium name="The Broad Institute Genome Sequencing Center for Infectious Disease"/>
            <person name="Wu L."/>
            <person name="Ma J."/>
        </authorList>
    </citation>
    <scope>NUCLEOTIDE SEQUENCE [LARGE SCALE GENOMIC DNA]</scope>
    <source>
        <strain evidence="1 2">JCM 4565</strain>
    </source>
</reference>
<accession>A0ABN0X4L1</accession>
<organism evidence="1 2">
    <name type="scientific">Streptomyces blastmyceticus</name>
    <dbReference type="NCBI Taxonomy" id="68180"/>
    <lineage>
        <taxon>Bacteria</taxon>
        <taxon>Bacillati</taxon>
        <taxon>Actinomycetota</taxon>
        <taxon>Actinomycetes</taxon>
        <taxon>Kitasatosporales</taxon>
        <taxon>Streptomycetaceae</taxon>
        <taxon>Streptomyces</taxon>
    </lineage>
</organism>
<dbReference type="Proteomes" id="UP001500063">
    <property type="component" value="Unassembled WGS sequence"/>
</dbReference>
<name>A0ABN0X4L1_9ACTN</name>
<sequence>MACVRAFLREEAGGRFRGAGGEQVVDLLRERGHVGDRDRPLVGVAAGRLAREAELE</sequence>
<protein>
    <submittedName>
        <fullName evidence="1">Uncharacterized protein</fullName>
    </submittedName>
</protein>
<evidence type="ECO:0000313" key="1">
    <source>
        <dbReference type="EMBL" id="GAA0355028.1"/>
    </source>
</evidence>
<gene>
    <name evidence="1" type="ORF">GCM10010319_35260</name>
</gene>
<dbReference type="EMBL" id="BAAABW010000018">
    <property type="protein sequence ID" value="GAA0355028.1"/>
    <property type="molecule type" value="Genomic_DNA"/>
</dbReference>
<keyword evidence="2" id="KW-1185">Reference proteome</keyword>